<evidence type="ECO:0000313" key="3">
    <source>
        <dbReference type="Proteomes" id="UP000479710"/>
    </source>
</evidence>
<comment type="caution">
    <text evidence="2">The sequence shown here is derived from an EMBL/GenBank/DDBJ whole genome shotgun (WGS) entry which is preliminary data.</text>
</comment>
<evidence type="ECO:0000256" key="1">
    <source>
        <dbReference type="SAM" id="MobiDB-lite"/>
    </source>
</evidence>
<dbReference type="Proteomes" id="UP000479710">
    <property type="component" value="Unassembled WGS sequence"/>
</dbReference>
<dbReference type="AlphaFoldDB" id="A0A6G1BMT1"/>
<organism evidence="2 3">
    <name type="scientific">Oryza meyeriana var. granulata</name>
    <dbReference type="NCBI Taxonomy" id="110450"/>
    <lineage>
        <taxon>Eukaryota</taxon>
        <taxon>Viridiplantae</taxon>
        <taxon>Streptophyta</taxon>
        <taxon>Embryophyta</taxon>
        <taxon>Tracheophyta</taxon>
        <taxon>Spermatophyta</taxon>
        <taxon>Magnoliopsida</taxon>
        <taxon>Liliopsida</taxon>
        <taxon>Poales</taxon>
        <taxon>Poaceae</taxon>
        <taxon>BOP clade</taxon>
        <taxon>Oryzoideae</taxon>
        <taxon>Oryzeae</taxon>
        <taxon>Oryzinae</taxon>
        <taxon>Oryza</taxon>
        <taxon>Oryza meyeriana</taxon>
    </lineage>
</organism>
<reference evidence="2 3" key="1">
    <citation type="submission" date="2019-11" db="EMBL/GenBank/DDBJ databases">
        <title>Whole genome sequence of Oryza granulata.</title>
        <authorList>
            <person name="Li W."/>
        </authorList>
    </citation>
    <scope>NUCLEOTIDE SEQUENCE [LARGE SCALE GENOMIC DNA]</scope>
    <source>
        <strain evidence="3">cv. Menghai</strain>
        <tissue evidence="2">Leaf</tissue>
    </source>
</reference>
<feature type="region of interest" description="Disordered" evidence="1">
    <location>
        <begin position="1"/>
        <end position="44"/>
    </location>
</feature>
<sequence>MAPDAAKAQPTTAMGTDATPQGGPPMETMEVKKQHGRSEDSRGCLFPHNDAMVITARMAEADVHRILVDGGSSTDILFVSAFD</sequence>
<protein>
    <submittedName>
        <fullName evidence="2">Uncharacterized protein</fullName>
    </submittedName>
</protein>
<evidence type="ECO:0000313" key="2">
    <source>
        <dbReference type="EMBL" id="KAF0889111.1"/>
    </source>
</evidence>
<dbReference type="EMBL" id="SPHZ02000012">
    <property type="protein sequence ID" value="KAF0889111.1"/>
    <property type="molecule type" value="Genomic_DNA"/>
</dbReference>
<dbReference type="OrthoDB" id="1937476at2759"/>
<feature type="compositionally biased region" description="Basic and acidic residues" evidence="1">
    <location>
        <begin position="29"/>
        <end position="42"/>
    </location>
</feature>
<proteinExistence type="predicted"/>
<gene>
    <name evidence="2" type="ORF">E2562_022125</name>
</gene>
<keyword evidence="3" id="KW-1185">Reference proteome</keyword>
<name>A0A6G1BMT1_9ORYZ</name>
<accession>A0A6G1BMT1</accession>